<evidence type="ECO:0000313" key="3">
    <source>
        <dbReference type="Proteomes" id="UP000729402"/>
    </source>
</evidence>
<name>A0A8J5WIJ6_ZIZPA</name>
<comment type="caution">
    <text evidence="2">The sequence shown here is derived from an EMBL/GenBank/DDBJ whole genome shotgun (WGS) entry which is preliminary data.</text>
</comment>
<protein>
    <submittedName>
        <fullName evidence="2">Uncharacterized protein</fullName>
    </submittedName>
</protein>
<dbReference type="AlphaFoldDB" id="A0A8J5WIJ6"/>
<organism evidence="2 3">
    <name type="scientific">Zizania palustris</name>
    <name type="common">Northern wild rice</name>
    <dbReference type="NCBI Taxonomy" id="103762"/>
    <lineage>
        <taxon>Eukaryota</taxon>
        <taxon>Viridiplantae</taxon>
        <taxon>Streptophyta</taxon>
        <taxon>Embryophyta</taxon>
        <taxon>Tracheophyta</taxon>
        <taxon>Spermatophyta</taxon>
        <taxon>Magnoliopsida</taxon>
        <taxon>Liliopsida</taxon>
        <taxon>Poales</taxon>
        <taxon>Poaceae</taxon>
        <taxon>BOP clade</taxon>
        <taxon>Oryzoideae</taxon>
        <taxon>Oryzeae</taxon>
        <taxon>Zizaniinae</taxon>
        <taxon>Zizania</taxon>
    </lineage>
</organism>
<feature type="region of interest" description="Disordered" evidence="1">
    <location>
        <begin position="13"/>
        <end position="34"/>
    </location>
</feature>
<dbReference type="Proteomes" id="UP000729402">
    <property type="component" value="Unassembled WGS sequence"/>
</dbReference>
<reference evidence="2" key="1">
    <citation type="journal article" date="2021" name="bioRxiv">
        <title>Whole Genome Assembly and Annotation of Northern Wild Rice, Zizania palustris L., Supports a Whole Genome Duplication in the Zizania Genus.</title>
        <authorList>
            <person name="Haas M."/>
            <person name="Kono T."/>
            <person name="Macchietto M."/>
            <person name="Millas R."/>
            <person name="McGilp L."/>
            <person name="Shao M."/>
            <person name="Duquette J."/>
            <person name="Hirsch C.N."/>
            <person name="Kimball J."/>
        </authorList>
    </citation>
    <scope>NUCLEOTIDE SEQUENCE</scope>
    <source>
        <tissue evidence="2">Fresh leaf tissue</tissue>
    </source>
</reference>
<evidence type="ECO:0000256" key="1">
    <source>
        <dbReference type="SAM" id="MobiDB-lite"/>
    </source>
</evidence>
<dbReference type="EMBL" id="JAAALK010000081">
    <property type="protein sequence ID" value="KAG8090980.1"/>
    <property type="molecule type" value="Genomic_DNA"/>
</dbReference>
<feature type="compositionally biased region" description="Basic and acidic residues" evidence="1">
    <location>
        <begin position="14"/>
        <end position="31"/>
    </location>
</feature>
<keyword evidence="3" id="KW-1185">Reference proteome</keyword>
<sequence length="66" mass="7470">MWVKDRVCSPNGCRGEDDHDIIPKEELDDGKGGTNMFVIGDPQGIFERHVAINVHEHLFPTETRLP</sequence>
<evidence type="ECO:0000313" key="2">
    <source>
        <dbReference type="EMBL" id="KAG8090980.1"/>
    </source>
</evidence>
<proteinExistence type="predicted"/>
<gene>
    <name evidence="2" type="ORF">GUJ93_ZPchr0011g28224</name>
</gene>
<accession>A0A8J5WIJ6</accession>
<reference evidence="2" key="2">
    <citation type="submission" date="2021-02" db="EMBL/GenBank/DDBJ databases">
        <authorList>
            <person name="Kimball J.A."/>
            <person name="Haas M.W."/>
            <person name="Macchietto M."/>
            <person name="Kono T."/>
            <person name="Duquette J."/>
            <person name="Shao M."/>
        </authorList>
    </citation>
    <scope>NUCLEOTIDE SEQUENCE</scope>
    <source>
        <tissue evidence="2">Fresh leaf tissue</tissue>
    </source>
</reference>